<keyword evidence="2" id="KW-0408">Iron</keyword>
<sequence>MRYRVLPRGGEKIGEIGLGLGAVTPNSDMFKILSYALEKDINFFDLCGAYDFIYPHIKTTLAKNRSKVFTQMHLGAIYKNGAYAFSRNLNTVKDTFLRILDTTGLEYTDFGFLHCIDEEKDLNYVLEKGIFNLAEDLKRQGIIRHLGFSTHTPVIAEKLINLGMFDLFMFSINAAFDFKKGDYAIGDYAQRENLYRLAQSKEVAISAMKPFAGGQLLNAKLSPIGIALTPLQCISYVLERPAVITLVAGATKVSDIDDYMRYFTASPNELDYSVLGTAISQDAKGRCLYCNHCSPCPKKINVGLVNKYYDLSILGDPLAKEHYLNLEHHAGECNNCGHCDKRCPFKVEQIKKMHEISEYFGV</sequence>
<evidence type="ECO:0000313" key="5">
    <source>
        <dbReference type="EMBL" id="EFY07599.1"/>
    </source>
</evidence>
<dbReference type="SUPFAM" id="SSF51430">
    <property type="entry name" value="NAD(P)-linked oxidoreductase"/>
    <property type="match status" value="1"/>
</dbReference>
<dbReference type="InterPro" id="IPR017896">
    <property type="entry name" value="4Fe4S_Fe-S-bd"/>
</dbReference>
<keyword evidence="3" id="KW-0411">Iron-sulfur</keyword>
<dbReference type="SUPFAM" id="SSF46548">
    <property type="entry name" value="alpha-helical ferredoxin"/>
    <property type="match status" value="1"/>
</dbReference>
<dbReference type="PROSITE" id="PS00198">
    <property type="entry name" value="4FE4S_FER_1"/>
    <property type="match status" value="1"/>
</dbReference>
<reference evidence="5 6" key="1">
    <citation type="submission" date="2011-01" db="EMBL/GenBank/DDBJ databases">
        <authorList>
            <person name="Weinstock G."/>
            <person name="Sodergren E."/>
            <person name="Clifton S."/>
            <person name="Fulton L."/>
            <person name="Fulton B."/>
            <person name="Courtney L."/>
            <person name="Fronick C."/>
            <person name="Harrison M."/>
            <person name="Strong C."/>
            <person name="Farmer C."/>
            <person name="Delahaunty K."/>
            <person name="Markovic C."/>
            <person name="Hall O."/>
            <person name="Minx P."/>
            <person name="Tomlinson C."/>
            <person name="Mitreva M."/>
            <person name="Hou S."/>
            <person name="Chen J."/>
            <person name="Wollam A."/>
            <person name="Pepin K.H."/>
            <person name="Johnson M."/>
            <person name="Bhonagiri V."/>
            <person name="Zhang X."/>
            <person name="Suruliraj S."/>
            <person name="Warren W."/>
            <person name="Chinwalla A."/>
            <person name="Mardis E.R."/>
            <person name="Wilson R.K."/>
        </authorList>
    </citation>
    <scope>NUCLEOTIDE SEQUENCE [LARGE SCALE GENOMIC DNA]</scope>
    <source>
        <strain evidence="6">DSM 22608 / JCM 16073 / KCTC 15190 / YIT 12066</strain>
    </source>
</reference>
<gene>
    <name evidence="5" type="ORF">HMPREF9444_00585</name>
</gene>
<proteinExistence type="predicted"/>
<dbReference type="InterPro" id="IPR053135">
    <property type="entry name" value="AKR2_Oxidoreductase"/>
</dbReference>
<evidence type="ECO:0000256" key="2">
    <source>
        <dbReference type="ARBA" id="ARBA00023004"/>
    </source>
</evidence>
<dbReference type="eggNOG" id="COG1453">
    <property type="taxonomic scope" value="Bacteria"/>
</dbReference>
<comment type="caution">
    <text evidence="5">The sequence shown here is derived from an EMBL/GenBank/DDBJ whole genome shotgun (WGS) entry which is preliminary data.</text>
</comment>
<dbReference type="PANTHER" id="PTHR43312">
    <property type="entry name" value="D-THREO-ALDOSE 1-DEHYDROGENASE"/>
    <property type="match status" value="1"/>
</dbReference>
<dbReference type="OrthoDB" id="9768793at2"/>
<dbReference type="Gene3D" id="3.20.20.100">
    <property type="entry name" value="NADP-dependent oxidoreductase domain"/>
    <property type="match status" value="1"/>
</dbReference>
<evidence type="ECO:0000256" key="1">
    <source>
        <dbReference type="ARBA" id="ARBA00022723"/>
    </source>
</evidence>
<evidence type="ECO:0000256" key="3">
    <source>
        <dbReference type="ARBA" id="ARBA00023014"/>
    </source>
</evidence>
<dbReference type="CDD" id="cd19100">
    <property type="entry name" value="AKR_unchar"/>
    <property type="match status" value="1"/>
</dbReference>
<dbReference type="InterPro" id="IPR017900">
    <property type="entry name" value="4Fe4S_Fe_S_CS"/>
</dbReference>
<keyword evidence="6" id="KW-1185">Reference proteome</keyword>
<accession>E8LIR5</accession>
<dbReference type="PROSITE" id="PS51379">
    <property type="entry name" value="4FE4S_FER_2"/>
    <property type="match status" value="1"/>
</dbReference>
<dbReference type="RefSeq" id="WP_009142803.1">
    <property type="nucleotide sequence ID" value="NZ_GL830964.1"/>
</dbReference>
<dbReference type="STRING" id="762983.HMPREF9444_00585"/>
<dbReference type="AlphaFoldDB" id="E8LIR5"/>
<protein>
    <submittedName>
        <fullName evidence="5">Oxidoreductase, aldo/keto reductase family protein</fullName>
    </submittedName>
</protein>
<keyword evidence="1" id="KW-0479">Metal-binding</keyword>
<feature type="domain" description="4Fe-4S ferredoxin-type" evidence="4">
    <location>
        <begin position="324"/>
        <end position="353"/>
    </location>
</feature>
<dbReference type="Proteomes" id="UP000018458">
    <property type="component" value="Unassembled WGS sequence"/>
</dbReference>
<evidence type="ECO:0000313" key="6">
    <source>
        <dbReference type="Proteomes" id="UP000018458"/>
    </source>
</evidence>
<dbReference type="GO" id="GO:0051536">
    <property type="term" value="F:iron-sulfur cluster binding"/>
    <property type="evidence" value="ECO:0007669"/>
    <property type="project" value="UniProtKB-KW"/>
</dbReference>
<dbReference type="PANTHER" id="PTHR43312:SF1">
    <property type="entry name" value="NADP-DEPENDENT OXIDOREDUCTASE DOMAIN-CONTAINING PROTEIN"/>
    <property type="match status" value="1"/>
</dbReference>
<dbReference type="InterPro" id="IPR023210">
    <property type="entry name" value="NADP_OxRdtase_dom"/>
</dbReference>
<dbReference type="Pfam" id="PF00248">
    <property type="entry name" value="Aldo_ket_red"/>
    <property type="match status" value="1"/>
</dbReference>
<name>E8LIR5_SUCHY</name>
<organism evidence="5 6">
    <name type="scientific">Succinatimonas hippei (strain DSM 22608 / JCM 16073 / KCTC 15190 / YIT 12066)</name>
    <dbReference type="NCBI Taxonomy" id="762983"/>
    <lineage>
        <taxon>Bacteria</taxon>
        <taxon>Pseudomonadati</taxon>
        <taxon>Pseudomonadota</taxon>
        <taxon>Gammaproteobacteria</taxon>
        <taxon>Aeromonadales</taxon>
        <taxon>Succinivibrionaceae</taxon>
        <taxon>Succinatimonas</taxon>
    </lineage>
</organism>
<dbReference type="EMBL" id="AEVO01000026">
    <property type="protein sequence ID" value="EFY07599.1"/>
    <property type="molecule type" value="Genomic_DNA"/>
</dbReference>
<evidence type="ECO:0000259" key="4">
    <source>
        <dbReference type="PROSITE" id="PS51379"/>
    </source>
</evidence>
<dbReference type="HOGENOM" id="CLU_061145_0_0_6"/>
<dbReference type="InterPro" id="IPR036812">
    <property type="entry name" value="NAD(P)_OxRdtase_dom_sf"/>
</dbReference>
<dbReference type="GO" id="GO:0046872">
    <property type="term" value="F:metal ion binding"/>
    <property type="evidence" value="ECO:0007669"/>
    <property type="project" value="UniProtKB-KW"/>
</dbReference>